<keyword evidence="3" id="KW-1185">Reference proteome</keyword>
<dbReference type="Pfam" id="PF03781">
    <property type="entry name" value="FGE-sulfatase"/>
    <property type="match status" value="1"/>
</dbReference>
<evidence type="ECO:0000313" key="2">
    <source>
        <dbReference type="EMBL" id="SFF03396.1"/>
    </source>
</evidence>
<gene>
    <name evidence="2" type="ORF">SAMN04488541_101377</name>
</gene>
<dbReference type="InterPro" id="IPR005532">
    <property type="entry name" value="SUMF_dom"/>
</dbReference>
<dbReference type="InterPro" id="IPR051043">
    <property type="entry name" value="Sulfatase_Mod_Factor_Kinase"/>
</dbReference>
<dbReference type="InterPro" id="IPR042095">
    <property type="entry name" value="SUMF_sf"/>
</dbReference>
<organism evidence="2 3">
    <name type="scientific">Thermoflexibacter ruber</name>
    <dbReference type="NCBI Taxonomy" id="1003"/>
    <lineage>
        <taxon>Bacteria</taxon>
        <taxon>Pseudomonadati</taxon>
        <taxon>Bacteroidota</taxon>
        <taxon>Cytophagia</taxon>
        <taxon>Cytophagales</taxon>
        <taxon>Thermoflexibacteraceae</taxon>
        <taxon>Thermoflexibacter</taxon>
    </lineage>
</organism>
<dbReference type="PANTHER" id="PTHR23150">
    <property type="entry name" value="SULFATASE MODIFYING FACTOR 1, 2"/>
    <property type="match status" value="1"/>
</dbReference>
<evidence type="ECO:0000313" key="3">
    <source>
        <dbReference type="Proteomes" id="UP000199513"/>
    </source>
</evidence>
<accession>A0A1I2FFU8</accession>
<dbReference type="AlphaFoldDB" id="A0A1I2FFU8"/>
<dbReference type="Proteomes" id="UP000199513">
    <property type="component" value="Unassembled WGS sequence"/>
</dbReference>
<dbReference type="EMBL" id="FONY01000013">
    <property type="protein sequence ID" value="SFF03396.1"/>
    <property type="molecule type" value="Genomic_DNA"/>
</dbReference>
<name>A0A1I2FFU8_9BACT</name>
<protein>
    <submittedName>
        <fullName evidence="2">Sulfatase-modifying factor enzyme 1</fullName>
    </submittedName>
</protein>
<reference evidence="2 3" key="1">
    <citation type="submission" date="2016-10" db="EMBL/GenBank/DDBJ databases">
        <authorList>
            <person name="de Groot N.N."/>
        </authorList>
    </citation>
    <scope>NUCLEOTIDE SEQUENCE [LARGE SCALE GENOMIC DNA]</scope>
    <source>
        <strain>GEY</strain>
        <strain evidence="3">DSM 9560</strain>
    </source>
</reference>
<dbReference type="GO" id="GO:0120147">
    <property type="term" value="F:formylglycine-generating oxidase activity"/>
    <property type="evidence" value="ECO:0007669"/>
    <property type="project" value="TreeGrafter"/>
</dbReference>
<dbReference type="STRING" id="1003.SAMN04488541_101377"/>
<dbReference type="Gene3D" id="3.90.1580.10">
    <property type="entry name" value="paralog of FGE (formylglycine-generating enzyme)"/>
    <property type="match status" value="1"/>
</dbReference>
<proteinExistence type="predicted"/>
<feature type="domain" description="Sulfatase-modifying factor enzyme-like" evidence="1">
    <location>
        <begin position="2"/>
        <end position="144"/>
    </location>
</feature>
<dbReference type="SUPFAM" id="SSF56436">
    <property type="entry name" value="C-type lectin-like"/>
    <property type="match status" value="1"/>
</dbReference>
<dbReference type="InterPro" id="IPR016187">
    <property type="entry name" value="CTDL_fold"/>
</dbReference>
<sequence>MRLPTEAEWEYTAKGGIYWKDNYKYAGCNTEKELDDFAWFFDNVCTPEALNSRSFGTKPVGTKKHNQLGIYDLSGNVWEWCEDAYDKDFYEKTRGAKNPVNKNIGSYRVLRGGSWFYYPVNCRVAFRFFNTPSNRNRSLGFRLVISF</sequence>
<evidence type="ECO:0000259" key="1">
    <source>
        <dbReference type="Pfam" id="PF03781"/>
    </source>
</evidence>
<dbReference type="OrthoDB" id="1491336at2"/>
<dbReference type="PANTHER" id="PTHR23150:SF19">
    <property type="entry name" value="FORMYLGLYCINE-GENERATING ENZYME"/>
    <property type="match status" value="1"/>
</dbReference>